<dbReference type="PROSITE" id="PS51257">
    <property type="entry name" value="PROKAR_LIPOPROTEIN"/>
    <property type="match status" value="1"/>
</dbReference>
<dbReference type="SUPFAM" id="SSF111369">
    <property type="entry name" value="HlyD-like secretion proteins"/>
    <property type="match status" value="1"/>
</dbReference>
<reference evidence="7 8" key="1">
    <citation type="journal article" date="2020" name="Int. J. Syst. Evol. Microbiol.">
        <title>Novel acetic acid bacteria from cider fermentations: Acetobacter conturbans sp. nov. and Acetobacter fallax sp. nov.</title>
        <authorList>
            <person name="Sombolestani A.S."/>
            <person name="Cleenwerck I."/>
            <person name="Cnockaert M."/>
            <person name="Borremans W."/>
            <person name="Wieme A.D."/>
            <person name="De Vuyst L."/>
            <person name="Vandamme P."/>
        </authorList>
    </citation>
    <scope>NUCLEOTIDE SEQUENCE [LARGE SCALE GENOMIC DNA]</scope>
    <source>
        <strain evidence="7 8">LMG 1627</strain>
    </source>
</reference>
<evidence type="ECO:0000259" key="6">
    <source>
        <dbReference type="Pfam" id="PF25967"/>
    </source>
</evidence>
<dbReference type="InterPro" id="IPR058625">
    <property type="entry name" value="MdtA-like_BSH"/>
</dbReference>
<dbReference type="RefSeq" id="WP_173569430.1">
    <property type="nucleotide sequence ID" value="NZ_WOSY01000004.1"/>
</dbReference>
<dbReference type="Pfam" id="PF25967">
    <property type="entry name" value="RND-MFP_C"/>
    <property type="match status" value="1"/>
</dbReference>
<comment type="subcellular location">
    <subcellularLocation>
        <location evidence="1">Cell envelope</location>
    </subcellularLocation>
</comment>
<evidence type="ECO:0000259" key="5">
    <source>
        <dbReference type="Pfam" id="PF25944"/>
    </source>
</evidence>
<dbReference type="Gene3D" id="2.40.50.100">
    <property type="match status" value="1"/>
</dbReference>
<dbReference type="NCBIfam" id="TIGR01730">
    <property type="entry name" value="RND_mfp"/>
    <property type="match status" value="1"/>
</dbReference>
<evidence type="ECO:0000256" key="1">
    <source>
        <dbReference type="ARBA" id="ARBA00004196"/>
    </source>
</evidence>
<dbReference type="PANTHER" id="PTHR30158">
    <property type="entry name" value="ACRA/E-RELATED COMPONENT OF DRUG EFFLUX TRANSPORTER"/>
    <property type="match status" value="1"/>
</dbReference>
<accession>A0ABX0JZ61</accession>
<dbReference type="Gene3D" id="2.40.30.170">
    <property type="match status" value="1"/>
</dbReference>
<organism evidence="7 8">
    <name type="scientific">Acetobacter conturbans</name>
    <dbReference type="NCBI Taxonomy" id="1737472"/>
    <lineage>
        <taxon>Bacteria</taxon>
        <taxon>Pseudomonadati</taxon>
        <taxon>Pseudomonadota</taxon>
        <taxon>Alphaproteobacteria</taxon>
        <taxon>Acetobacterales</taxon>
        <taxon>Acetobacteraceae</taxon>
        <taxon>Acetobacter</taxon>
    </lineage>
</organism>
<feature type="domain" description="Multidrug resistance protein MdtA-like beta-barrel" evidence="5">
    <location>
        <begin position="211"/>
        <end position="301"/>
    </location>
</feature>
<evidence type="ECO:0000259" key="3">
    <source>
        <dbReference type="Pfam" id="PF25876"/>
    </source>
</evidence>
<dbReference type="Gene3D" id="1.10.287.470">
    <property type="entry name" value="Helix hairpin bin"/>
    <property type="match status" value="1"/>
</dbReference>
<dbReference type="Pfam" id="PF25917">
    <property type="entry name" value="BSH_RND"/>
    <property type="match status" value="1"/>
</dbReference>
<dbReference type="InterPro" id="IPR058627">
    <property type="entry name" value="MdtA-like_C"/>
</dbReference>
<dbReference type="PANTHER" id="PTHR30158:SF3">
    <property type="entry name" value="MULTIDRUG EFFLUX PUMP SUBUNIT ACRA-RELATED"/>
    <property type="match status" value="1"/>
</dbReference>
<gene>
    <name evidence="7" type="ORF">GOB81_05815</name>
</gene>
<evidence type="ECO:0000256" key="2">
    <source>
        <dbReference type="ARBA" id="ARBA00009477"/>
    </source>
</evidence>
<dbReference type="InterPro" id="IPR058626">
    <property type="entry name" value="MdtA-like_b-barrel"/>
</dbReference>
<comment type="similarity">
    <text evidence="2">Belongs to the membrane fusion protein (MFP) (TC 8.A.1) family.</text>
</comment>
<evidence type="ECO:0000313" key="7">
    <source>
        <dbReference type="EMBL" id="NHN88144.1"/>
    </source>
</evidence>
<dbReference type="Gene3D" id="2.40.420.20">
    <property type="match status" value="1"/>
</dbReference>
<dbReference type="Proteomes" id="UP000631653">
    <property type="component" value="Unassembled WGS sequence"/>
</dbReference>
<feature type="domain" description="Multidrug resistance protein MdtA-like C-terminal permuted SH3" evidence="6">
    <location>
        <begin position="306"/>
        <end position="367"/>
    </location>
</feature>
<name>A0ABX0JZ61_9PROT</name>
<dbReference type="Pfam" id="PF25944">
    <property type="entry name" value="Beta-barrel_RND"/>
    <property type="match status" value="1"/>
</dbReference>
<feature type="domain" description="Multidrug resistance protein MdtA-like barrel-sandwich hybrid" evidence="4">
    <location>
        <begin position="65"/>
        <end position="207"/>
    </location>
</feature>
<evidence type="ECO:0000313" key="8">
    <source>
        <dbReference type="Proteomes" id="UP000631653"/>
    </source>
</evidence>
<dbReference type="Pfam" id="PF25876">
    <property type="entry name" value="HH_MFP_RND"/>
    <property type="match status" value="1"/>
</dbReference>
<proteinExistence type="inferred from homology"/>
<dbReference type="InterPro" id="IPR058624">
    <property type="entry name" value="MdtA-like_HH"/>
</dbReference>
<feature type="domain" description="Multidrug resistance protein MdtA-like alpha-helical hairpin" evidence="3">
    <location>
        <begin position="105"/>
        <end position="174"/>
    </location>
</feature>
<evidence type="ECO:0000259" key="4">
    <source>
        <dbReference type="Pfam" id="PF25917"/>
    </source>
</evidence>
<dbReference type="EMBL" id="WOSY01000004">
    <property type="protein sequence ID" value="NHN88144.1"/>
    <property type="molecule type" value="Genomic_DNA"/>
</dbReference>
<dbReference type="InterPro" id="IPR006143">
    <property type="entry name" value="RND_pump_MFP"/>
</dbReference>
<keyword evidence="8" id="KW-1185">Reference proteome</keyword>
<sequence>MKSPVRFSAPAVLASVTSLLFLTACDKKAPPKGAPPPQKVEVLTVQPHSIQVHTRLPGRISAYEIAMVRPQVSGVLQKRLFVEGADVVAGQQLYQIDPSIYQAAYDSANGQLAQAKANAVTANAKLERYGPLKAAHAVSKQEYDDALAASRSADAQILIARGQVETAATNLRYTHVNSPISGRIGRTILTVGALVQAGQTSNLAVVTRLDPIYVDVNLPAISLLRLRREVASGQIHTNPDNSVPVSLELEDGSAYEAGGKMQFSEVNVDEATATVVVRAVFPNPQKLLLPGMYVHATLDEGVNPAALLVPVQAVTRNSHGDPQVLLVNADNKVELRQIDVGAMQGTDWVVNSGLKEGERVIVIGLQKVHPGDKVTPAPFTENSSSEAGKK</sequence>
<comment type="caution">
    <text evidence="7">The sequence shown here is derived from an EMBL/GenBank/DDBJ whole genome shotgun (WGS) entry which is preliminary data.</text>
</comment>
<protein>
    <submittedName>
        <fullName evidence="7">Efflux RND transporter periplasmic adaptor subunit</fullName>
    </submittedName>
</protein>